<comment type="caution">
    <text evidence="1">The sequence shown here is derived from an EMBL/GenBank/DDBJ whole genome shotgun (WGS) entry which is preliminary data.</text>
</comment>
<organism evidence="1 2">
    <name type="scientific">Funneliformis mosseae</name>
    <name type="common">Endomycorrhizal fungus</name>
    <name type="synonym">Glomus mosseae</name>
    <dbReference type="NCBI Taxonomy" id="27381"/>
    <lineage>
        <taxon>Eukaryota</taxon>
        <taxon>Fungi</taxon>
        <taxon>Fungi incertae sedis</taxon>
        <taxon>Mucoromycota</taxon>
        <taxon>Glomeromycotina</taxon>
        <taxon>Glomeromycetes</taxon>
        <taxon>Glomerales</taxon>
        <taxon>Glomeraceae</taxon>
        <taxon>Funneliformis</taxon>
    </lineage>
</organism>
<gene>
    <name evidence="1" type="ORF">FMOSSE_LOCUS6952</name>
</gene>
<dbReference type="AlphaFoldDB" id="A0A9N9BA90"/>
<evidence type="ECO:0000313" key="2">
    <source>
        <dbReference type="Proteomes" id="UP000789375"/>
    </source>
</evidence>
<dbReference type="EMBL" id="CAJVPP010001535">
    <property type="protein sequence ID" value="CAG8560846.1"/>
    <property type="molecule type" value="Genomic_DNA"/>
</dbReference>
<sequence>MGLIPEGLFDVILLYLKMQYSEDPVFTNHLNEISSRYEAVILDDNPFFNPAKPAVERSLILTSGLASTSKTYDASTNKSVKIEGRRL</sequence>
<protein>
    <submittedName>
        <fullName evidence="1">14188_t:CDS:1</fullName>
    </submittedName>
</protein>
<proteinExistence type="predicted"/>
<keyword evidence="2" id="KW-1185">Reference proteome</keyword>
<evidence type="ECO:0000313" key="1">
    <source>
        <dbReference type="EMBL" id="CAG8560846.1"/>
    </source>
</evidence>
<accession>A0A9N9BA90</accession>
<name>A0A9N9BA90_FUNMO</name>
<reference evidence="1" key="1">
    <citation type="submission" date="2021-06" db="EMBL/GenBank/DDBJ databases">
        <authorList>
            <person name="Kallberg Y."/>
            <person name="Tangrot J."/>
            <person name="Rosling A."/>
        </authorList>
    </citation>
    <scope>NUCLEOTIDE SEQUENCE</scope>
    <source>
        <strain evidence="1">87-6 pot B 2015</strain>
    </source>
</reference>
<dbReference type="Proteomes" id="UP000789375">
    <property type="component" value="Unassembled WGS sequence"/>
</dbReference>